<reference evidence="1" key="1">
    <citation type="submission" date="2021-06" db="EMBL/GenBank/DDBJ databases">
        <authorList>
            <person name="Kallberg Y."/>
            <person name="Tangrot J."/>
            <person name="Rosling A."/>
        </authorList>
    </citation>
    <scope>NUCLEOTIDE SEQUENCE</scope>
    <source>
        <strain evidence="1">IL203A</strain>
    </source>
</reference>
<protein>
    <submittedName>
        <fullName evidence="1">12967_t:CDS:1</fullName>
    </submittedName>
</protein>
<dbReference type="EMBL" id="CAJVPU010000724">
    <property type="protein sequence ID" value="CAG8460172.1"/>
    <property type="molecule type" value="Genomic_DNA"/>
</dbReference>
<proteinExistence type="predicted"/>
<comment type="caution">
    <text evidence="1">The sequence shown here is derived from an EMBL/GenBank/DDBJ whole genome shotgun (WGS) entry which is preliminary data.</text>
</comment>
<keyword evidence="2" id="KW-1185">Reference proteome</keyword>
<name>A0ACA9K9L1_9GLOM</name>
<evidence type="ECO:0000313" key="1">
    <source>
        <dbReference type="EMBL" id="CAG8460172.1"/>
    </source>
</evidence>
<accession>A0ACA9K9L1</accession>
<gene>
    <name evidence="1" type="ORF">DHETER_LOCUS1244</name>
</gene>
<dbReference type="Proteomes" id="UP000789702">
    <property type="component" value="Unassembled WGS sequence"/>
</dbReference>
<sequence>MSTELTLPQVPALALNTLVNIHSYSDEFPVKPASPSSEFDILNGGSF</sequence>
<evidence type="ECO:0000313" key="2">
    <source>
        <dbReference type="Proteomes" id="UP000789702"/>
    </source>
</evidence>
<organism evidence="1 2">
    <name type="scientific">Dentiscutata heterogama</name>
    <dbReference type="NCBI Taxonomy" id="1316150"/>
    <lineage>
        <taxon>Eukaryota</taxon>
        <taxon>Fungi</taxon>
        <taxon>Fungi incertae sedis</taxon>
        <taxon>Mucoromycota</taxon>
        <taxon>Glomeromycotina</taxon>
        <taxon>Glomeromycetes</taxon>
        <taxon>Diversisporales</taxon>
        <taxon>Gigasporaceae</taxon>
        <taxon>Dentiscutata</taxon>
    </lineage>
</organism>